<dbReference type="SUPFAM" id="SSF50985">
    <property type="entry name" value="RCC1/BLIP-II"/>
    <property type="match status" value="1"/>
</dbReference>
<feature type="repeat" description="RCC1" evidence="2">
    <location>
        <begin position="399"/>
        <end position="473"/>
    </location>
</feature>
<dbReference type="Proteomes" id="UP000236333">
    <property type="component" value="Unassembled WGS sequence"/>
</dbReference>
<dbReference type="Pfam" id="PF00415">
    <property type="entry name" value="RCC1"/>
    <property type="match status" value="1"/>
</dbReference>
<evidence type="ECO:0000256" key="1">
    <source>
        <dbReference type="ARBA" id="ARBA00022737"/>
    </source>
</evidence>
<feature type="compositionally biased region" description="Polar residues" evidence="3">
    <location>
        <begin position="370"/>
        <end position="379"/>
    </location>
</feature>
<dbReference type="Gene3D" id="2.130.10.30">
    <property type="entry name" value="Regulator of chromosome condensation 1/beta-lactamase-inhibitor protein II"/>
    <property type="match status" value="1"/>
</dbReference>
<dbReference type="InterPro" id="IPR000408">
    <property type="entry name" value="Reg_chr_condens"/>
</dbReference>
<keyword evidence="5" id="KW-1185">Reference proteome</keyword>
<sequence length="514" mass="54561">MAHAQELLPCPTHEGGGVYVNGFPSGPKPYEEVLTFLRKGQIRRVPIAWIKKWQKGQETAVFKKHPQPSASNRSFSIIYTDESKRERTLDVICNTPNEFEMWFWGVQIIRYYPPHSWSAPTPVQLAMHQEHQNYSAVAPSGGRAVPKQPPSLQALDVASIRSSVGESDRPPKPTPKAKAGGRPSQGFFGRMRQSRRDAAALRAENEYAGVVSSSLGEDFSDLESCGFLTTGARDKDNRRIVCVVSRNFQAKVLNLDRVYRSQSNPFSPPTPSLTPGASASPMHRTLGGASGAALNSGGGGGGPQEGSVRSGPRHAPSEMSSSSSDLQGVVAAANAAASQLVGASSHGGDGCAGSVGPPCPPFLGPMRSDMLSSSMNSMEQLARDTPDAASSAPDSGSAGALYTWGGDFSWTEPAEPSKRSEGAGPKRDHHSGCLGLGDKDGRLLPTRVRGDIDKHGVAQVACGWSMTIALSRDGRVYQMGSTGAPKNGEKGCPWEGALSPTRVDGNLFGMFVEE</sequence>
<feature type="region of interest" description="Disordered" evidence="3">
    <location>
        <begin position="161"/>
        <end position="193"/>
    </location>
</feature>
<dbReference type="PANTHER" id="PTHR22870">
    <property type="entry name" value="REGULATOR OF CHROMOSOME CONDENSATION"/>
    <property type="match status" value="1"/>
</dbReference>
<dbReference type="InterPro" id="IPR011993">
    <property type="entry name" value="PH-like_dom_sf"/>
</dbReference>
<dbReference type="Gene3D" id="2.30.29.30">
    <property type="entry name" value="Pleckstrin-homology domain (PH domain)/Phosphotyrosine-binding domain (PTB)"/>
    <property type="match status" value="1"/>
</dbReference>
<evidence type="ECO:0000256" key="3">
    <source>
        <dbReference type="SAM" id="MobiDB-lite"/>
    </source>
</evidence>
<keyword evidence="1" id="KW-0677">Repeat</keyword>
<name>A0A2J8AES9_9CHLO</name>
<evidence type="ECO:0008006" key="6">
    <source>
        <dbReference type="Google" id="ProtNLM"/>
    </source>
</evidence>
<dbReference type="InterPro" id="IPR009091">
    <property type="entry name" value="RCC1/BLIP-II"/>
</dbReference>
<protein>
    <recommendedName>
        <fullName evidence="6">PH domain-containing protein</fullName>
    </recommendedName>
</protein>
<feature type="region of interest" description="Disordered" evidence="3">
    <location>
        <begin position="260"/>
        <end position="327"/>
    </location>
</feature>
<proteinExistence type="predicted"/>
<evidence type="ECO:0000313" key="4">
    <source>
        <dbReference type="EMBL" id="PNH11006.1"/>
    </source>
</evidence>
<dbReference type="EMBL" id="PGGS01000041">
    <property type="protein sequence ID" value="PNH11006.1"/>
    <property type="molecule type" value="Genomic_DNA"/>
</dbReference>
<dbReference type="PROSITE" id="PS50012">
    <property type="entry name" value="RCC1_3"/>
    <property type="match status" value="1"/>
</dbReference>
<accession>A0A2J8AES9</accession>
<dbReference type="PANTHER" id="PTHR22870:SF360">
    <property type="entry name" value="ULTRAVIOLET-B RECEPTOR UVR8"/>
    <property type="match status" value="1"/>
</dbReference>
<reference evidence="4 5" key="1">
    <citation type="journal article" date="2017" name="Mol. Biol. Evol.">
        <title>The 4-celled Tetrabaena socialis nuclear genome reveals the essential components for genetic control of cell number at the origin of multicellularity in the volvocine lineage.</title>
        <authorList>
            <person name="Featherston J."/>
            <person name="Arakaki Y."/>
            <person name="Hanschen E.R."/>
            <person name="Ferris P.J."/>
            <person name="Michod R.E."/>
            <person name="Olson B.J.S.C."/>
            <person name="Nozaki H."/>
            <person name="Durand P.M."/>
        </authorList>
    </citation>
    <scope>NUCLEOTIDE SEQUENCE [LARGE SCALE GENOMIC DNA]</scope>
    <source>
        <strain evidence="4 5">NIES-571</strain>
    </source>
</reference>
<feature type="region of interest" description="Disordered" evidence="3">
    <location>
        <begin position="363"/>
        <end position="440"/>
    </location>
</feature>
<feature type="compositionally biased region" description="Basic and acidic residues" evidence="3">
    <location>
        <begin position="415"/>
        <end position="426"/>
    </location>
</feature>
<gene>
    <name evidence="4" type="ORF">TSOC_002191</name>
</gene>
<comment type="caution">
    <text evidence="4">The sequence shown here is derived from an EMBL/GenBank/DDBJ whole genome shotgun (WGS) entry which is preliminary data.</text>
</comment>
<dbReference type="OrthoDB" id="5981550at2759"/>
<dbReference type="AlphaFoldDB" id="A0A2J8AES9"/>
<evidence type="ECO:0000313" key="5">
    <source>
        <dbReference type="Proteomes" id="UP000236333"/>
    </source>
</evidence>
<evidence type="ECO:0000256" key="2">
    <source>
        <dbReference type="PROSITE-ProRule" id="PRU00235"/>
    </source>
</evidence>
<feature type="compositionally biased region" description="Low complexity" evidence="3">
    <location>
        <begin position="387"/>
        <end position="400"/>
    </location>
</feature>
<dbReference type="InterPro" id="IPR051210">
    <property type="entry name" value="Ub_ligase/GEF_domain"/>
</dbReference>
<feature type="non-terminal residue" evidence="4">
    <location>
        <position position="514"/>
    </location>
</feature>
<organism evidence="4 5">
    <name type="scientific">Tetrabaena socialis</name>
    <dbReference type="NCBI Taxonomy" id="47790"/>
    <lineage>
        <taxon>Eukaryota</taxon>
        <taxon>Viridiplantae</taxon>
        <taxon>Chlorophyta</taxon>
        <taxon>core chlorophytes</taxon>
        <taxon>Chlorophyceae</taxon>
        <taxon>CS clade</taxon>
        <taxon>Chlamydomonadales</taxon>
        <taxon>Tetrabaenaceae</taxon>
        <taxon>Tetrabaena</taxon>
    </lineage>
</organism>
<dbReference type="SUPFAM" id="SSF50729">
    <property type="entry name" value="PH domain-like"/>
    <property type="match status" value="1"/>
</dbReference>